<dbReference type="InterPro" id="IPR036879">
    <property type="entry name" value="TF_MADSbox_sf"/>
</dbReference>
<keyword evidence="3" id="KW-0238">DNA-binding</keyword>
<dbReference type="PROSITE" id="PS51297">
    <property type="entry name" value="K_BOX"/>
    <property type="match status" value="1"/>
</dbReference>
<name>A0A6P8CB64_PUNGR</name>
<accession>A0A6P8CB64</accession>
<evidence type="ECO:0000256" key="2">
    <source>
        <dbReference type="ARBA" id="ARBA00023015"/>
    </source>
</evidence>
<comment type="subcellular location">
    <subcellularLocation>
        <location evidence="1">Nucleus</location>
    </subcellularLocation>
</comment>
<dbReference type="InterPro" id="IPR050142">
    <property type="entry name" value="MADS-box/MEF2_TF"/>
</dbReference>
<evidence type="ECO:0000313" key="10">
    <source>
        <dbReference type="RefSeq" id="XP_031380210.1"/>
    </source>
</evidence>
<dbReference type="OrthoDB" id="1898716at2759"/>
<dbReference type="PANTHER" id="PTHR48019">
    <property type="entry name" value="SERUM RESPONSE FACTOR HOMOLOG"/>
    <property type="match status" value="1"/>
</dbReference>
<feature type="compositionally biased region" description="Low complexity" evidence="6">
    <location>
        <begin position="15"/>
        <end position="53"/>
    </location>
</feature>
<dbReference type="InterPro" id="IPR002100">
    <property type="entry name" value="TF_MADSbox"/>
</dbReference>
<dbReference type="SMART" id="SM00432">
    <property type="entry name" value="MADS"/>
    <property type="match status" value="1"/>
</dbReference>
<feature type="domain" description="K-box" evidence="8">
    <location>
        <begin position="147"/>
        <end position="237"/>
    </location>
</feature>
<evidence type="ECO:0000256" key="5">
    <source>
        <dbReference type="ARBA" id="ARBA00023242"/>
    </source>
</evidence>
<evidence type="ECO:0000259" key="7">
    <source>
        <dbReference type="PROSITE" id="PS50066"/>
    </source>
</evidence>
<feature type="domain" description="MADS-box" evidence="7">
    <location>
        <begin position="58"/>
        <end position="118"/>
    </location>
</feature>
<evidence type="ECO:0000259" key="8">
    <source>
        <dbReference type="PROSITE" id="PS51297"/>
    </source>
</evidence>
<keyword evidence="9" id="KW-1185">Reference proteome</keyword>
<dbReference type="Pfam" id="PF00319">
    <property type="entry name" value="SRF-TF"/>
    <property type="match status" value="1"/>
</dbReference>
<dbReference type="Gene3D" id="3.40.1810.10">
    <property type="entry name" value="Transcription factor, MADS-box"/>
    <property type="match status" value="1"/>
</dbReference>
<dbReference type="Pfam" id="PF01486">
    <property type="entry name" value="K-box"/>
    <property type="match status" value="1"/>
</dbReference>
<evidence type="ECO:0000256" key="4">
    <source>
        <dbReference type="ARBA" id="ARBA00023163"/>
    </source>
</evidence>
<dbReference type="GeneID" id="116195279"/>
<dbReference type="InterPro" id="IPR033896">
    <property type="entry name" value="MEF2-like_N"/>
</dbReference>
<evidence type="ECO:0000256" key="1">
    <source>
        <dbReference type="ARBA" id="ARBA00004123"/>
    </source>
</evidence>
<keyword evidence="4" id="KW-0804">Transcription</keyword>
<dbReference type="RefSeq" id="XP_031380210.1">
    <property type="nucleotide sequence ID" value="XM_031524350.1"/>
</dbReference>
<dbReference type="AlphaFoldDB" id="A0A6P8CB64"/>
<feature type="region of interest" description="Disordered" evidence="6">
    <location>
        <begin position="1"/>
        <end position="63"/>
    </location>
</feature>
<evidence type="ECO:0000256" key="6">
    <source>
        <dbReference type="SAM" id="MobiDB-lite"/>
    </source>
</evidence>
<dbReference type="PRINTS" id="PR00404">
    <property type="entry name" value="MADSDOMAIN"/>
</dbReference>
<dbReference type="PROSITE" id="PS50066">
    <property type="entry name" value="MADS_BOX_2"/>
    <property type="match status" value="1"/>
</dbReference>
<dbReference type="GO" id="GO:0003700">
    <property type="term" value="F:DNA-binding transcription factor activity"/>
    <property type="evidence" value="ECO:0007669"/>
    <property type="project" value="InterPro"/>
</dbReference>
<evidence type="ECO:0000313" key="9">
    <source>
        <dbReference type="Proteomes" id="UP000515151"/>
    </source>
</evidence>
<proteinExistence type="predicted"/>
<keyword evidence="2" id="KW-0805">Transcription regulation</keyword>
<reference evidence="10" key="2">
    <citation type="submission" date="2025-08" db="UniProtKB">
        <authorList>
            <consortium name="RefSeq"/>
        </authorList>
    </citation>
    <scope>IDENTIFICATION</scope>
    <source>
        <tissue evidence="10">Leaf</tissue>
    </source>
</reference>
<evidence type="ECO:0000256" key="3">
    <source>
        <dbReference type="ARBA" id="ARBA00023125"/>
    </source>
</evidence>
<dbReference type="InterPro" id="IPR002487">
    <property type="entry name" value="TF_Kbox"/>
</dbReference>
<dbReference type="CDD" id="cd00265">
    <property type="entry name" value="MADS_MEF2_like"/>
    <property type="match status" value="1"/>
</dbReference>
<feature type="compositionally biased region" description="Basic residues" evidence="6">
    <location>
        <begin position="54"/>
        <end position="63"/>
    </location>
</feature>
<dbReference type="GO" id="GO:0045944">
    <property type="term" value="P:positive regulation of transcription by RNA polymerase II"/>
    <property type="evidence" value="ECO:0007669"/>
    <property type="project" value="InterPro"/>
</dbReference>
<dbReference type="GO" id="GO:0046983">
    <property type="term" value="F:protein dimerization activity"/>
    <property type="evidence" value="ECO:0007669"/>
    <property type="project" value="InterPro"/>
</dbReference>
<keyword evidence="5" id="KW-0539">Nucleus</keyword>
<dbReference type="GO" id="GO:0005634">
    <property type="term" value="C:nucleus"/>
    <property type="evidence" value="ECO:0007669"/>
    <property type="project" value="UniProtKB-SubCell"/>
</dbReference>
<organism evidence="9 10">
    <name type="scientific">Punica granatum</name>
    <name type="common">Pomegranate</name>
    <dbReference type="NCBI Taxonomy" id="22663"/>
    <lineage>
        <taxon>Eukaryota</taxon>
        <taxon>Viridiplantae</taxon>
        <taxon>Streptophyta</taxon>
        <taxon>Embryophyta</taxon>
        <taxon>Tracheophyta</taxon>
        <taxon>Spermatophyta</taxon>
        <taxon>Magnoliopsida</taxon>
        <taxon>eudicotyledons</taxon>
        <taxon>Gunneridae</taxon>
        <taxon>Pentapetalae</taxon>
        <taxon>rosids</taxon>
        <taxon>malvids</taxon>
        <taxon>Myrtales</taxon>
        <taxon>Lythraceae</taxon>
        <taxon>Punica</taxon>
    </lineage>
</organism>
<gene>
    <name evidence="10" type="primary">LOC116195279</name>
</gene>
<dbReference type="SUPFAM" id="SSF55455">
    <property type="entry name" value="SRF-like"/>
    <property type="match status" value="1"/>
</dbReference>
<dbReference type="Proteomes" id="UP000515151">
    <property type="component" value="Chromosome 2"/>
</dbReference>
<dbReference type="GO" id="GO:0000977">
    <property type="term" value="F:RNA polymerase II transcription regulatory region sequence-specific DNA binding"/>
    <property type="evidence" value="ECO:0007669"/>
    <property type="project" value="InterPro"/>
</dbReference>
<reference evidence="9" key="1">
    <citation type="journal article" date="2020" name="Plant Biotechnol. J.">
        <title>The pomegranate (Punica granatum L.) draft genome dissects genetic divergence between soft- and hard-seeded cultivars.</title>
        <authorList>
            <person name="Luo X."/>
            <person name="Li H."/>
            <person name="Wu Z."/>
            <person name="Yao W."/>
            <person name="Zhao P."/>
            <person name="Cao D."/>
            <person name="Yu H."/>
            <person name="Li K."/>
            <person name="Poudel K."/>
            <person name="Zhao D."/>
            <person name="Zhang F."/>
            <person name="Xia X."/>
            <person name="Chen L."/>
            <person name="Wang Q."/>
            <person name="Jing D."/>
            <person name="Cao S."/>
        </authorList>
    </citation>
    <scope>NUCLEOTIDE SEQUENCE [LARGE SCALE GENOMIC DNA]</scope>
    <source>
        <strain evidence="9">cv. Tunisia</strain>
    </source>
</reference>
<sequence length="278" mass="31322">MAAMNLNHHPPTTPSSPDQDPYHQQQQQQQQLSLLGDPPADSPAGEPGSAAGAKGRRAGRGKVQLKRIEDKNSRQVTFSKRRNGLIKKGRELAVLCDVDVGLIIFSSRGRLYEYSSGDSLKPIIEHYKVRMDEENAVRRSIQEVQPNQTGFSESSDFSKGSNLLHTIQRQLEEGNIDKLSIEELIQLEQWLDDALRKTRARKTEIMLEAAKSFHKQEKQLRVENEALQMKIDAAALNEKCQEDQCHPTGASLELQFIPEADQRDSRATSPEKPMLIFL</sequence>
<protein>
    <submittedName>
        <fullName evidence="10">Agamous-like MADS-box protein AGL27 isoform X1</fullName>
    </submittedName>
</protein>